<organism evidence="1 2">
    <name type="scientific">Nocardioides euryhalodurans</name>
    <dbReference type="NCBI Taxonomy" id="2518370"/>
    <lineage>
        <taxon>Bacteria</taxon>
        <taxon>Bacillati</taxon>
        <taxon>Actinomycetota</taxon>
        <taxon>Actinomycetes</taxon>
        <taxon>Propionibacteriales</taxon>
        <taxon>Nocardioidaceae</taxon>
        <taxon>Nocardioides</taxon>
    </lineage>
</organism>
<dbReference type="Gene3D" id="3.30.1240.10">
    <property type="match status" value="1"/>
</dbReference>
<dbReference type="PANTHER" id="PTHR10000:SF8">
    <property type="entry name" value="HAD SUPERFAMILY HYDROLASE-LIKE, TYPE 3"/>
    <property type="match status" value="1"/>
</dbReference>
<sequence>MLPRLVATDLDGTLLRTDGSLSDRTRDVLATLDARGVPVVIVTGRPMRWLADLLPVVGEHGLAIVSNGAALYDVAAGEARDVRGIEAAAGLELARRIREVLPGATFAVESVTGIALAPGFVDVERVPAGSRVGALDELWTDPALKLLVRHPRADHEQLRRGVEEAVGDLATPTWSMPGLVEISAAGVTKATALAALAEDLGVDAEEVIAFGDMPNDVPMLTWAGQAYAVANAHPEARAAAGRLAPANDEDGVASVLAGLFEL</sequence>
<proteinExistence type="predicted"/>
<dbReference type="GO" id="GO:0005829">
    <property type="term" value="C:cytosol"/>
    <property type="evidence" value="ECO:0007669"/>
    <property type="project" value="TreeGrafter"/>
</dbReference>
<protein>
    <submittedName>
        <fullName evidence="1">HAD family phosphatase</fullName>
    </submittedName>
</protein>
<evidence type="ECO:0000313" key="2">
    <source>
        <dbReference type="Proteomes" id="UP000294894"/>
    </source>
</evidence>
<dbReference type="PANTHER" id="PTHR10000">
    <property type="entry name" value="PHOSPHOSERINE PHOSPHATASE"/>
    <property type="match status" value="1"/>
</dbReference>
<dbReference type="InterPro" id="IPR036412">
    <property type="entry name" value="HAD-like_sf"/>
</dbReference>
<dbReference type="Gene3D" id="3.40.50.1000">
    <property type="entry name" value="HAD superfamily/HAD-like"/>
    <property type="match status" value="1"/>
</dbReference>
<dbReference type="RefSeq" id="WP_135077496.1">
    <property type="nucleotide sequence ID" value="NZ_CP038267.1"/>
</dbReference>
<dbReference type="Proteomes" id="UP000294894">
    <property type="component" value="Chromosome"/>
</dbReference>
<accession>A0A4P7GL53</accession>
<dbReference type="InterPro" id="IPR006379">
    <property type="entry name" value="HAD-SF_hydro_IIB"/>
</dbReference>
<dbReference type="Pfam" id="PF08282">
    <property type="entry name" value="Hydrolase_3"/>
    <property type="match status" value="1"/>
</dbReference>
<dbReference type="GO" id="GO:0016791">
    <property type="term" value="F:phosphatase activity"/>
    <property type="evidence" value="ECO:0007669"/>
    <property type="project" value="TreeGrafter"/>
</dbReference>
<keyword evidence="2" id="KW-1185">Reference proteome</keyword>
<dbReference type="KEGG" id="noy:EXE57_11110"/>
<name>A0A4P7GL53_9ACTN</name>
<dbReference type="InterPro" id="IPR023214">
    <property type="entry name" value="HAD_sf"/>
</dbReference>
<gene>
    <name evidence="1" type="ORF">EXE57_11110</name>
</gene>
<dbReference type="NCBIfam" id="TIGR01484">
    <property type="entry name" value="HAD-SF-IIB"/>
    <property type="match status" value="1"/>
</dbReference>
<dbReference type="GO" id="GO:0000287">
    <property type="term" value="F:magnesium ion binding"/>
    <property type="evidence" value="ECO:0007669"/>
    <property type="project" value="TreeGrafter"/>
</dbReference>
<dbReference type="EMBL" id="CP038267">
    <property type="protein sequence ID" value="QBR92760.1"/>
    <property type="molecule type" value="Genomic_DNA"/>
</dbReference>
<dbReference type="OrthoDB" id="3180855at2"/>
<dbReference type="AlphaFoldDB" id="A0A4P7GL53"/>
<reference evidence="1 2" key="1">
    <citation type="submission" date="2019-03" db="EMBL/GenBank/DDBJ databases">
        <title>Three New Species of Nocardioides, Nocardioides euryhalodurans sp. nov., Nocardioides seonyuensis sp. nov. and Nocardioides eburneoflavus sp. nov., Iolated from Soil.</title>
        <authorList>
            <person name="Roh S.G."/>
            <person name="Lee C."/>
            <person name="Kim M.-K."/>
            <person name="Kim S.B."/>
        </authorList>
    </citation>
    <scope>NUCLEOTIDE SEQUENCE [LARGE SCALE GENOMIC DNA]</scope>
    <source>
        <strain evidence="1 2">MMS17-SY117</strain>
    </source>
</reference>
<evidence type="ECO:0000313" key="1">
    <source>
        <dbReference type="EMBL" id="QBR92760.1"/>
    </source>
</evidence>
<dbReference type="SUPFAM" id="SSF56784">
    <property type="entry name" value="HAD-like"/>
    <property type="match status" value="1"/>
</dbReference>